<comment type="caution">
    <text evidence="1">The sequence shown here is derived from an EMBL/GenBank/DDBJ whole genome shotgun (WGS) entry which is preliminary data.</text>
</comment>
<dbReference type="AlphaFoldDB" id="A0A7D9EXF9"/>
<evidence type="ECO:0000313" key="1">
    <source>
        <dbReference type="EMBL" id="CAB4018777.1"/>
    </source>
</evidence>
<reference evidence="1" key="1">
    <citation type="submission" date="2020-04" db="EMBL/GenBank/DDBJ databases">
        <authorList>
            <person name="Alioto T."/>
            <person name="Alioto T."/>
            <person name="Gomez Garrido J."/>
        </authorList>
    </citation>
    <scope>NUCLEOTIDE SEQUENCE</scope>
    <source>
        <strain evidence="1">A484AB</strain>
    </source>
</reference>
<keyword evidence="2" id="KW-1185">Reference proteome</keyword>
<dbReference type="OrthoDB" id="5950190at2759"/>
<dbReference type="Proteomes" id="UP001152795">
    <property type="component" value="Unassembled WGS sequence"/>
</dbReference>
<organism evidence="1 2">
    <name type="scientific">Paramuricea clavata</name>
    <name type="common">Red gorgonian</name>
    <name type="synonym">Violescent sea-whip</name>
    <dbReference type="NCBI Taxonomy" id="317549"/>
    <lineage>
        <taxon>Eukaryota</taxon>
        <taxon>Metazoa</taxon>
        <taxon>Cnidaria</taxon>
        <taxon>Anthozoa</taxon>
        <taxon>Octocorallia</taxon>
        <taxon>Malacalcyonacea</taxon>
        <taxon>Plexauridae</taxon>
        <taxon>Paramuricea</taxon>
    </lineage>
</organism>
<gene>
    <name evidence="1" type="ORF">PACLA_8A013840</name>
</gene>
<name>A0A7D9EXF9_PARCT</name>
<proteinExistence type="predicted"/>
<accession>A0A7D9EXF9</accession>
<protein>
    <submittedName>
        <fullName evidence="1">Uncharacterized protein</fullName>
    </submittedName>
</protein>
<dbReference type="EMBL" id="CACRXK020010162">
    <property type="protein sequence ID" value="CAB4018777.1"/>
    <property type="molecule type" value="Genomic_DNA"/>
</dbReference>
<evidence type="ECO:0000313" key="2">
    <source>
        <dbReference type="Proteomes" id="UP001152795"/>
    </source>
</evidence>
<sequence>MGNFNDGLKAKAPITTSALKTLCTSKRTRNKCSLKQDIVTSTVAAVILHSRCPEMSAVAYRLGFICRHSGAGTMLHLERKPVSLVLFVSSRSRNGKKRENTKQDETCLVVLKDELLSCNYLTHAPTISDMTNHTSTGVEQENSNQCNVNHATNTEEFQTIDMSELYFSFHCPETVMYNISANLRKQGVERDIMLNVFDNLKQFGNSDDANLLDVVNRYHQQATSPVSYQIVGDNVDLEVKVRHMTKDNKNKSFHCFNLVAFEDQVSGSKLPNKYEVKLADVPISDFIPSNSDIIKLKQDYIVLWSRVIVKYLKQFSFLRSAIIKHIPHDYSEIMAKPVAEIPLGVIPKNESKNEDMVDILEVIQDKYVPYH</sequence>